<protein>
    <submittedName>
        <fullName evidence="5">Low-density lipoprotein receptor domain class A</fullName>
    </submittedName>
</protein>
<dbReference type="InterPro" id="IPR036055">
    <property type="entry name" value="LDL_receptor-like_sf"/>
</dbReference>
<comment type="caution">
    <text evidence="2">Lacks conserved residue(s) required for the propagation of feature annotation.</text>
</comment>
<feature type="signal peptide" evidence="4">
    <location>
        <begin position="1"/>
        <end position="18"/>
    </location>
</feature>
<sequence length="278" mass="31425">MLCLLLIMLLSLSSHTESRTQLIDAVECFQSPQNPIRFESVVLIGKSSRGSSRCYLDPIHTNYYLSVKINKLELDGVCPVFGISEYSTLLTNNIPESENFPSINVQQPSDVNFLVKANCNNSADYVNKVVQTSMPGRKLMIEFDPADFDKASSFEITVTPFFLGTSYSCPADHFRCFNSRDRCIPDSITCDGVDNCFDNSDETNYLCTGRIGNLPLPLFIIFLIVGIIFLLALITGVVIYFRRRHLRKQREKPECIDMNIMRDRSAVQEPLMPPPPKQ</sequence>
<proteinExistence type="predicted"/>
<feature type="transmembrane region" description="Helical" evidence="3">
    <location>
        <begin position="216"/>
        <end position="241"/>
    </location>
</feature>
<keyword evidence="3" id="KW-1133">Transmembrane helix</keyword>
<evidence type="ECO:0000256" key="1">
    <source>
        <dbReference type="ARBA" id="ARBA00023157"/>
    </source>
</evidence>
<dbReference type="Pfam" id="PF00057">
    <property type="entry name" value="Ldl_recept_a"/>
    <property type="match status" value="1"/>
</dbReference>
<dbReference type="PROSITE" id="PS50068">
    <property type="entry name" value="LDLRA_2"/>
    <property type="match status" value="1"/>
</dbReference>
<dbReference type="InterPro" id="IPR002172">
    <property type="entry name" value="LDrepeatLR_classA_rpt"/>
</dbReference>
<dbReference type="AlphaFoldDB" id="A0A5K3FB82"/>
<evidence type="ECO:0000313" key="5">
    <source>
        <dbReference type="WBParaSite" id="MCU_006959-RA"/>
    </source>
</evidence>
<keyword evidence="1" id="KW-1015">Disulfide bond</keyword>
<dbReference type="InterPro" id="IPR042333">
    <property type="entry name" value="LRAD2/Mig-13-like"/>
</dbReference>
<dbReference type="CDD" id="cd00112">
    <property type="entry name" value="LDLa"/>
    <property type="match status" value="1"/>
</dbReference>
<evidence type="ECO:0000256" key="3">
    <source>
        <dbReference type="SAM" id="Phobius"/>
    </source>
</evidence>
<dbReference type="PROSITE" id="PS01209">
    <property type="entry name" value="LDLRA_1"/>
    <property type="match status" value="1"/>
</dbReference>
<keyword evidence="4" id="KW-0732">Signal</keyword>
<dbReference type="SUPFAM" id="SSF57424">
    <property type="entry name" value="LDL receptor-like module"/>
    <property type="match status" value="1"/>
</dbReference>
<evidence type="ECO:0000256" key="4">
    <source>
        <dbReference type="SAM" id="SignalP"/>
    </source>
</evidence>
<accession>A0A5K3FB82</accession>
<dbReference type="InterPro" id="IPR023415">
    <property type="entry name" value="LDLR_class-A_CS"/>
</dbReference>
<reference evidence="5" key="1">
    <citation type="submission" date="2019-11" db="UniProtKB">
        <authorList>
            <consortium name="WormBaseParasite"/>
        </authorList>
    </citation>
    <scope>IDENTIFICATION</scope>
</reference>
<organism evidence="5">
    <name type="scientific">Mesocestoides corti</name>
    <name type="common">Flatworm</name>
    <dbReference type="NCBI Taxonomy" id="53468"/>
    <lineage>
        <taxon>Eukaryota</taxon>
        <taxon>Metazoa</taxon>
        <taxon>Spiralia</taxon>
        <taxon>Lophotrochozoa</taxon>
        <taxon>Platyhelminthes</taxon>
        <taxon>Cestoda</taxon>
        <taxon>Eucestoda</taxon>
        <taxon>Cyclophyllidea</taxon>
        <taxon>Mesocestoididae</taxon>
        <taxon>Mesocestoides</taxon>
    </lineage>
</organism>
<feature type="chain" id="PRO_5024421751" evidence="4">
    <location>
        <begin position="19"/>
        <end position="278"/>
    </location>
</feature>
<dbReference type="Gene3D" id="4.10.400.10">
    <property type="entry name" value="Low-density Lipoprotein Receptor"/>
    <property type="match status" value="1"/>
</dbReference>
<keyword evidence="3" id="KW-0812">Transmembrane</keyword>
<keyword evidence="3" id="KW-0472">Membrane</keyword>
<name>A0A5K3FB82_MESCO</name>
<dbReference type="SMART" id="SM00192">
    <property type="entry name" value="LDLa"/>
    <property type="match status" value="1"/>
</dbReference>
<dbReference type="WBParaSite" id="MCU_006959-RA">
    <property type="protein sequence ID" value="MCU_006959-RA"/>
    <property type="gene ID" value="MCU_006959"/>
</dbReference>
<dbReference type="PANTHER" id="PTHR24652">
    <property type="entry name" value="LOW-DENSITY LIPOPROTEIN RECEPTOR CLASS A DOMAIN-CONTAINING PROTEIN 2"/>
    <property type="match status" value="1"/>
</dbReference>
<evidence type="ECO:0000256" key="2">
    <source>
        <dbReference type="PROSITE-ProRule" id="PRU00124"/>
    </source>
</evidence>